<dbReference type="InterPro" id="IPR006139">
    <property type="entry name" value="D-isomer_2_OHA_DH_cat_dom"/>
</dbReference>
<evidence type="ECO:0000259" key="4">
    <source>
        <dbReference type="Pfam" id="PF02826"/>
    </source>
</evidence>
<dbReference type="Gene3D" id="3.40.50.720">
    <property type="entry name" value="NAD(P)-binding Rossmann-like Domain"/>
    <property type="match status" value="2"/>
</dbReference>
<dbReference type="EMBL" id="VSSQ01009134">
    <property type="protein sequence ID" value="MPM40806.1"/>
    <property type="molecule type" value="Genomic_DNA"/>
</dbReference>
<dbReference type="AlphaFoldDB" id="A0A644ZIX3"/>
<dbReference type="PANTHER" id="PTHR43333">
    <property type="entry name" value="2-HACID_DH_C DOMAIN-CONTAINING PROTEIN"/>
    <property type="match status" value="1"/>
</dbReference>
<comment type="caution">
    <text evidence="5">The sequence shown here is derived from an EMBL/GenBank/DDBJ whole genome shotgun (WGS) entry which is preliminary data.</text>
</comment>
<sequence length="323" mass="35955">MIKLLLTDAHLLTKGQLEEIRTMGYDMDMVSDKAQLSPGQAQKYEAVMAFGIFRHTPLSYFTNLKMVHSVATGVEAMPVEELAKRGIPLYKGKDLYSIPMAEWVVCKVLEALKHSREMACRQREHVWRRRSWAFTDGTLDELYGKSVLIVGAGDIGKTLAGMLRAFEVSSIVGVNTNGRQVLGFDRCVKMDELGGELPKADIVVITCPLTHATYHLFDAKRLGLLKESAILVNVSRGKIVDEEALITALTSDKLAMFVTDVAETEPLPMGSPLWEKENVILTPHNSFITNMRPVRMSAFLMKNLAAYAKGEPMEGPVNYQKGY</sequence>
<keyword evidence="2" id="KW-0520">NAD</keyword>
<dbReference type="Pfam" id="PF02826">
    <property type="entry name" value="2-Hacid_dh_C"/>
    <property type="match status" value="1"/>
</dbReference>
<evidence type="ECO:0000313" key="5">
    <source>
        <dbReference type="EMBL" id="MPM40806.1"/>
    </source>
</evidence>
<accession>A0A644ZIX3</accession>
<evidence type="ECO:0000256" key="2">
    <source>
        <dbReference type="ARBA" id="ARBA00023027"/>
    </source>
</evidence>
<dbReference type="InterPro" id="IPR029753">
    <property type="entry name" value="D-isomer_DH_CS"/>
</dbReference>
<protein>
    <submittedName>
        <fullName evidence="5">Glyoxylate/hydroxypyruvate reductase A</fullName>
        <ecNumber evidence="5">1.1.1.79</ecNumber>
    </submittedName>
</protein>
<keyword evidence="1 5" id="KW-0560">Oxidoreductase</keyword>
<dbReference type="GO" id="GO:0030267">
    <property type="term" value="F:glyoxylate reductase (NADPH) activity"/>
    <property type="evidence" value="ECO:0007669"/>
    <property type="project" value="UniProtKB-EC"/>
</dbReference>
<gene>
    <name evidence="5" type="primary">ghrA_5</name>
    <name evidence="5" type="ORF">SDC9_87454</name>
</gene>
<dbReference type="EC" id="1.1.1.79" evidence="5"/>
<proteinExistence type="predicted"/>
<feature type="domain" description="D-isomer specific 2-hydroxyacid dehydrogenase NAD-binding" evidence="4">
    <location>
        <begin position="108"/>
        <end position="285"/>
    </location>
</feature>
<dbReference type="SUPFAM" id="SSF51735">
    <property type="entry name" value="NAD(P)-binding Rossmann-fold domains"/>
    <property type="match status" value="1"/>
</dbReference>
<dbReference type="PROSITE" id="PS00671">
    <property type="entry name" value="D_2_HYDROXYACID_DH_3"/>
    <property type="match status" value="1"/>
</dbReference>
<evidence type="ECO:0000256" key="1">
    <source>
        <dbReference type="ARBA" id="ARBA00023002"/>
    </source>
</evidence>
<dbReference type="PANTHER" id="PTHR43333:SF1">
    <property type="entry name" value="D-ISOMER SPECIFIC 2-HYDROXYACID DEHYDROGENASE NAD-BINDING DOMAIN-CONTAINING PROTEIN"/>
    <property type="match status" value="1"/>
</dbReference>
<dbReference type="InterPro" id="IPR036291">
    <property type="entry name" value="NAD(P)-bd_dom_sf"/>
</dbReference>
<feature type="domain" description="D-isomer specific 2-hydroxyacid dehydrogenase catalytic" evidence="3">
    <location>
        <begin position="42"/>
        <end position="318"/>
    </location>
</feature>
<organism evidence="5">
    <name type="scientific">bioreactor metagenome</name>
    <dbReference type="NCBI Taxonomy" id="1076179"/>
    <lineage>
        <taxon>unclassified sequences</taxon>
        <taxon>metagenomes</taxon>
        <taxon>ecological metagenomes</taxon>
    </lineage>
</organism>
<dbReference type="InterPro" id="IPR006140">
    <property type="entry name" value="D-isomer_DH_NAD-bd"/>
</dbReference>
<keyword evidence="5" id="KW-0670">Pyruvate</keyword>
<name>A0A644ZIX3_9ZZZZ</name>
<reference evidence="5" key="1">
    <citation type="submission" date="2019-08" db="EMBL/GenBank/DDBJ databases">
        <authorList>
            <person name="Kucharzyk K."/>
            <person name="Murdoch R.W."/>
            <person name="Higgins S."/>
            <person name="Loffler F."/>
        </authorList>
    </citation>
    <scope>NUCLEOTIDE SEQUENCE</scope>
</reference>
<dbReference type="SUPFAM" id="SSF52283">
    <property type="entry name" value="Formate/glycerate dehydrogenase catalytic domain-like"/>
    <property type="match status" value="1"/>
</dbReference>
<evidence type="ECO:0000259" key="3">
    <source>
        <dbReference type="Pfam" id="PF00389"/>
    </source>
</evidence>
<dbReference type="Pfam" id="PF00389">
    <property type="entry name" value="2-Hacid_dh"/>
    <property type="match status" value="1"/>
</dbReference>
<dbReference type="GO" id="GO:0051287">
    <property type="term" value="F:NAD binding"/>
    <property type="evidence" value="ECO:0007669"/>
    <property type="project" value="InterPro"/>
</dbReference>